<evidence type="ECO:0000313" key="1">
    <source>
        <dbReference type="EMBL" id="AZV41022.1"/>
    </source>
</evidence>
<dbReference type="Proteomes" id="UP000283095">
    <property type="component" value="Chromosome"/>
</dbReference>
<name>A0A3Q9RJN9_9BACI</name>
<dbReference type="AlphaFoldDB" id="A0A3Q9RJN9"/>
<dbReference type="EMBL" id="CP026095">
    <property type="protein sequence ID" value="AZV41022.1"/>
    <property type="molecule type" value="Genomic_DNA"/>
</dbReference>
<accession>A0A3Q9RJN9</accession>
<dbReference type="RefSeq" id="WP_127758789.1">
    <property type="nucleotide sequence ID" value="NZ_CP026095.1"/>
</dbReference>
<dbReference type="KEGG" id="pasa:BAOM_0345"/>
<evidence type="ECO:0000313" key="2">
    <source>
        <dbReference type="Proteomes" id="UP000283095"/>
    </source>
</evidence>
<proteinExistence type="predicted"/>
<protein>
    <submittedName>
        <fullName evidence="1">Uncharacterized protein</fullName>
    </submittedName>
</protein>
<gene>
    <name evidence="1" type="ORF">BAOM_0345</name>
</gene>
<sequence length="148" mass="17329">MKLLYGITGFYNAKEVPPPSIEEKRFKDICYSVLLHHNGTVLSFHTQLEATNFYQVQVKVFNRLIYILLNAHYPIIAFAAEVKDSYILFTNESILSQEFSPYYTVYSKEELSKPFSLNTEHSLNDAELQQVAYWKPEKIGDLLFNFWD</sequence>
<organism evidence="1 2">
    <name type="scientific">Peribacillus asahii</name>
    <dbReference type="NCBI Taxonomy" id="228899"/>
    <lineage>
        <taxon>Bacteria</taxon>
        <taxon>Bacillati</taxon>
        <taxon>Bacillota</taxon>
        <taxon>Bacilli</taxon>
        <taxon>Bacillales</taxon>
        <taxon>Bacillaceae</taxon>
        <taxon>Peribacillus</taxon>
    </lineage>
</organism>
<dbReference type="OrthoDB" id="6313019at2"/>
<reference evidence="1 2" key="1">
    <citation type="submission" date="2018-01" db="EMBL/GenBank/DDBJ databases">
        <title>Bacillus asahii Genome sequencing and assembly.</title>
        <authorList>
            <person name="Jiang H."/>
            <person name="Feng Y."/>
            <person name="Zhao F."/>
            <person name="Lin X."/>
        </authorList>
    </citation>
    <scope>NUCLEOTIDE SEQUENCE [LARGE SCALE GENOMIC DNA]</scope>
    <source>
        <strain evidence="1 2">OM18</strain>
    </source>
</reference>